<reference evidence="3" key="1">
    <citation type="journal article" date="2019" name="Plant Biotechnol. J.">
        <title>Genome sequencing of the Australian wild diploid species Gossypium australe highlights disease resistance and delayed gland morphogenesis.</title>
        <authorList>
            <person name="Cai Y."/>
            <person name="Cai X."/>
            <person name="Wang Q."/>
            <person name="Wang P."/>
            <person name="Zhang Y."/>
            <person name="Cai C."/>
            <person name="Xu Y."/>
            <person name="Wang K."/>
            <person name="Zhou Z."/>
            <person name="Wang C."/>
            <person name="Geng S."/>
            <person name="Li B."/>
            <person name="Dong Q."/>
            <person name="Hou Y."/>
            <person name="Wang H."/>
            <person name="Ai P."/>
            <person name="Liu Z."/>
            <person name="Yi F."/>
            <person name="Sun M."/>
            <person name="An G."/>
            <person name="Cheng J."/>
            <person name="Zhang Y."/>
            <person name="Shi Q."/>
            <person name="Xie Y."/>
            <person name="Shi X."/>
            <person name="Chang Y."/>
            <person name="Huang F."/>
            <person name="Chen Y."/>
            <person name="Hong S."/>
            <person name="Mi L."/>
            <person name="Sun Q."/>
            <person name="Zhang L."/>
            <person name="Zhou B."/>
            <person name="Peng R."/>
            <person name="Zhang X."/>
            <person name="Liu F."/>
        </authorList>
    </citation>
    <scope>NUCLEOTIDE SEQUENCE [LARGE SCALE GENOMIC DNA]</scope>
    <source>
        <strain evidence="3">cv. PA1801</strain>
    </source>
</reference>
<evidence type="ECO:0000313" key="2">
    <source>
        <dbReference type="EMBL" id="KAA3479401.1"/>
    </source>
</evidence>
<proteinExistence type="predicted"/>
<keyword evidence="2" id="KW-0548">Nucleotidyltransferase</keyword>
<comment type="caution">
    <text evidence="2">The sequence shown here is derived from an EMBL/GenBank/DDBJ whole genome shotgun (WGS) entry which is preliminary data.</text>
</comment>
<accession>A0A5B6WCC6</accession>
<dbReference type="Gene3D" id="3.30.70.270">
    <property type="match status" value="1"/>
</dbReference>
<evidence type="ECO:0000313" key="3">
    <source>
        <dbReference type="Proteomes" id="UP000325315"/>
    </source>
</evidence>
<feature type="domain" description="Reverse transcriptase" evidence="1">
    <location>
        <begin position="43"/>
        <end position="108"/>
    </location>
</feature>
<sequence length="129" mass="14693">MLHNGIIRDSNNAFAFPIVMLNQLTIRGSFPIPLIKELLDELGYHQIRMHEGDIHKITFWVHEGHYEFLVIPFGLTNAQSTFQALMNSIFKPLLSKSVLVYFNDILLIDQAFVTTKKGVKLVVIPPTVC</sequence>
<keyword evidence="3" id="KW-1185">Reference proteome</keyword>
<dbReference type="CDD" id="cd01647">
    <property type="entry name" value="RT_LTR"/>
    <property type="match status" value="1"/>
</dbReference>
<organism evidence="2 3">
    <name type="scientific">Gossypium australe</name>
    <dbReference type="NCBI Taxonomy" id="47621"/>
    <lineage>
        <taxon>Eukaryota</taxon>
        <taxon>Viridiplantae</taxon>
        <taxon>Streptophyta</taxon>
        <taxon>Embryophyta</taxon>
        <taxon>Tracheophyta</taxon>
        <taxon>Spermatophyta</taxon>
        <taxon>Magnoliopsida</taxon>
        <taxon>eudicotyledons</taxon>
        <taxon>Gunneridae</taxon>
        <taxon>Pentapetalae</taxon>
        <taxon>rosids</taxon>
        <taxon>malvids</taxon>
        <taxon>Malvales</taxon>
        <taxon>Malvaceae</taxon>
        <taxon>Malvoideae</taxon>
        <taxon>Gossypium</taxon>
    </lineage>
</organism>
<dbReference type="InterPro" id="IPR043502">
    <property type="entry name" value="DNA/RNA_pol_sf"/>
</dbReference>
<dbReference type="PANTHER" id="PTHR24559">
    <property type="entry name" value="TRANSPOSON TY3-I GAG-POL POLYPROTEIN"/>
    <property type="match status" value="1"/>
</dbReference>
<dbReference type="OrthoDB" id="1001400at2759"/>
<dbReference type="InterPro" id="IPR000477">
    <property type="entry name" value="RT_dom"/>
</dbReference>
<gene>
    <name evidence="2" type="ORF">EPI10_019913</name>
</gene>
<dbReference type="GO" id="GO:0003964">
    <property type="term" value="F:RNA-directed DNA polymerase activity"/>
    <property type="evidence" value="ECO:0007669"/>
    <property type="project" value="UniProtKB-KW"/>
</dbReference>
<dbReference type="Pfam" id="PF00078">
    <property type="entry name" value="RVT_1"/>
    <property type="match status" value="1"/>
</dbReference>
<keyword evidence="2" id="KW-0808">Transferase</keyword>
<dbReference type="EMBL" id="SMMG02000003">
    <property type="protein sequence ID" value="KAA3479401.1"/>
    <property type="molecule type" value="Genomic_DNA"/>
</dbReference>
<dbReference type="AlphaFoldDB" id="A0A5B6WCC6"/>
<dbReference type="SUPFAM" id="SSF56672">
    <property type="entry name" value="DNA/RNA polymerases"/>
    <property type="match status" value="1"/>
</dbReference>
<dbReference type="InterPro" id="IPR053134">
    <property type="entry name" value="RNA-dir_DNA_polymerase"/>
</dbReference>
<name>A0A5B6WCC6_9ROSI</name>
<dbReference type="InterPro" id="IPR043128">
    <property type="entry name" value="Rev_trsase/Diguanyl_cyclase"/>
</dbReference>
<keyword evidence="2" id="KW-0695">RNA-directed DNA polymerase</keyword>
<dbReference type="Proteomes" id="UP000325315">
    <property type="component" value="Unassembled WGS sequence"/>
</dbReference>
<evidence type="ECO:0000259" key="1">
    <source>
        <dbReference type="Pfam" id="PF00078"/>
    </source>
</evidence>
<dbReference type="PANTHER" id="PTHR24559:SF450">
    <property type="entry name" value="RNA-DIRECTED DNA POLYMERASE HOMOLOG"/>
    <property type="match status" value="1"/>
</dbReference>
<protein>
    <submittedName>
        <fullName evidence="2">RNA-directed DNA polymerase-like protein</fullName>
    </submittedName>
</protein>
<dbReference type="Gene3D" id="3.10.10.10">
    <property type="entry name" value="HIV Type 1 Reverse Transcriptase, subunit A, domain 1"/>
    <property type="match status" value="1"/>
</dbReference>